<dbReference type="RefSeq" id="WP_014214561.1">
    <property type="nucleotide sequence ID" value="NC_016605.1"/>
</dbReference>
<comment type="subcellular location">
    <subcellularLocation>
        <location evidence="1">Cell membrane</location>
        <topology evidence="1">Multi-pass membrane protein</topology>
    </subcellularLocation>
</comment>
<accession>G8PEA2</accession>
<dbReference type="STRING" id="701521.PECL_25"/>
<feature type="transmembrane region" description="Helical" evidence="6">
    <location>
        <begin position="276"/>
        <end position="299"/>
    </location>
</feature>
<dbReference type="PANTHER" id="PTHR30294:SF29">
    <property type="entry name" value="MULTIDRUG ABC TRANSPORTER PERMEASE YBHS-RELATED"/>
    <property type="match status" value="1"/>
</dbReference>
<keyword evidence="4 6" id="KW-1133">Transmembrane helix</keyword>
<keyword evidence="2" id="KW-1003">Cell membrane</keyword>
<protein>
    <submittedName>
        <fullName evidence="8">ABC-2 transporter family protein</fullName>
    </submittedName>
</protein>
<dbReference type="Proteomes" id="UP000005444">
    <property type="component" value="Chromosome"/>
</dbReference>
<keyword evidence="5 6" id="KW-0472">Membrane</keyword>
<dbReference type="HOGENOM" id="CLU_046841_1_1_9"/>
<evidence type="ECO:0000256" key="6">
    <source>
        <dbReference type="SAM" id="Phobius"/>
    </source>
</evidence>
<dbReference type="Pfam" id="PF12698">
    <property type="entry name" value="ABC2_membrane_3"/>
    <property type="match status" value="1"/>
</dbReference>
<feature type="domain" description="ABC-2 type transporter transmembrane" evidence="7">
    <location>
        <begin position="21"/>
        <end position="383"/>
    </location>
</feature>
<evidence type="ECO:0000256" key="3">
    <source>
        <dbReference type="ARBA" id="ARBA00022692"/>
    </source>
</evidence>
<keyword evidence="9" id="KW-1185">Reference proteome</keyword>
<dbReference type="eggNOG" id="COG1668">
    <property type="taxonomic scope" value="Bacteria"/>
</dbReference>
<organism evidence="8 9">
    <name type="scientific">Pediococcus claussenii (strain ATCC BAA-344 / DSM 14800 / JCM 18046 / KCTC 3811 / LMG 21948 / P06)</name>
    <dbReference type="NCBI Taxonomy" id="701521"/>
    <lineage>
        <taxon>Bacteria</taxon>
        <taxon>Bacillati</taxon>
        <taxon>Bacillota</taxon>
        <taxon>Bacilli</taxon>
        <taxon>Lactobacillales</taxon>
        <taxon>Lactobacillaceae</taxon>
        <taxon>Pediococcus</taxon>
    </lineage>
</organism>
<feature type="transmembrane region" description="Helical" evidence="6">
    <location>
        <begin position="181"/>
        <end position="207"/>
    </location>
</feature>
<feature type="transmembrane region" description="Helical" evidence="6">
    <location>
        <begin position="335"/>
        <end position="353"/>
    </location>
</feature>
<dbReference type="InterPro" id="IPR013525">
    <property type="entry name" value="ABC2_TM"/>
</dbReference>
<gene>
    <name evidence="8" type="ordered locus">PECL_25</name>
</gene>
<dbReference type="PATRIC" id="fig|701521.8.peg.24"/>
<evidence type="ECO:0000259" key="7">
    <source>
        <dbReference type="Pfam" id="PF12698"/>
    </source>
</evidence>
<evidence type="ECO:0000256" key="2">
    <source>
        <dbReference type="ARBA" id="ARBA00022475"/>
    </source>
</evidence>
<evidence type="ECO:0000313" key="9">
    <source>
        <dbReference type="Proteomes" id="UP000005444"/>
    </source>
</evidence>
<dbReference type="AlphaFoldDB" id="G8PEA2"/>
<feature type="transmembrane region" description="Helical" evidence="6">
    <location>
        <begin position="365"/>
        <end position="384"/>
    </location>
</feature>
<dbReference type="GO" id="GO:0005886">
    <property type="term" value="C:plasma membrane"/>
    <property type="evidence" value="ECO:0007669"/>
    <property type="project" value="UniProtKB-SubCell"/>
</dbReference>
<proteinExistence type="predicted"/>
<sequence length="410" mass="44963">MNKFWVIVRQVVVKNFKTPTYILLLLTPIIAVLGIALFTFIANQTSQTPKIAIISNNDSFRSAVVNVNTHGNYKVNSNVKTKDVAEKQLANEKIDGYLTIDVAGESVNAVYKTRTNSNDLNKIDLRNSINSIKTGVVAKTLGLSDKQIKLLFTPANFTTKSVTYTDGKQRSQKNDQQSTNLALASAVTVLIYVFMLSYAGMIAQEIATEKGSKIMEILVSSVKPRVQFFAKVTAMFFLIIVQVIVTGITALVGINYFGQSIQLLSNFNLKGLQPSIILILALFFILGVLLYTTVAAGLGALVARSDQVGQAIAPLSMLALASYGASFVAMNSNSFLIKVGSFVPFVSQSIMPVRYAIGNATMMEAYISILLLAIAVGLALWGAVNLYERHVLDYSDRKLWRICFIKRKRI</sequence>
<feature type="transmembrane region" description="Helical" evidence="6">
    <location>
        <begin position="228"/>
        <end position="256"/>
    </location>
</feature>
<reference evidence="8 9" key="1">
    <citation type="journal article" date="2012" name="J. Bacteriol.">
        <title>Complete Genome Sequence of the Beer Spoilage Organism Pediococcus claussenii ATCC BAA-344T.</title>
        <authorList>
            <person name="Pittet V."/>
            <person name="Abegunde T."/>
            <person name="Marfleet T."/>
            <person name="Haakensen M."/>
            <person name="Morrow K."/>
            <person name="Jayaprakash T."/>
            <person name="Schroeder K."/>
            <person name="Trost B."/>
            <person name="Byrns S."/>
            <person name="Bergsveinson J."/>
            <person name="Kusalik A."/>
            <person name="Ziola B."/>
        </authorList>
    </citation>
    <scope>NUCLEOTIDE SEQUENCE [LARGE SCALE GENOMIC DNA]</scope>
    <source>
        <strain evidence="8 9">ATCC BAA-344</strain>
    </source>
</reference>
<evidence type="ECO:0000256" key="1">
    <source>
        <dbReference type="ARBA" id="ARBA00004651"/>
    </source>
</evidence>
<dbReference type="EMBL" id="CP003137">
    <property type="protein sequence ID" value="AEV94363.1"/>
    <property type="molecule type" value="Genomic_DNA"/>
</dbReference>
<dbReference type="PANTHER" id="PTHR30294">
    <property type="entry name" value="MEMBRANE COMPONENT OF ABC TRANSPORTER YHHJ-RELATED"/>
    <property type="match status" value="1"/>
</dbReference>
<dbReference type="KEGG" id="pce:PECL_25"/>
<evidence type="ECO:0000256" key="4">
    <source>
        <dbReference type="ARBA" id="ARBA00022989"/>
    </source>
</evidence>
<name>G8PEA2_PEDCP</name>
<feature type="transmembrane region" description="Helical" evidence="6">
    <location>
        <begin position="21"/>
        <end position="42"/>
    </location>
</feature>
<dbReference type="GO" id="GO:0140359">
    <property type="term" value="F:ABC-type transporter activity"/>
    <property type="evidence" value="ECO:0007669"/>
    <property type="project" value="InterPro"/>
</dbReference>
<evidence type="ECO:0000256" key="5">
    <source>
        <dbReference type="ARBA" id="ARBA00023136"/>
    </source>
</evidence>
<keyword evidence="3 6" id="KW-0812">Transmembrane</keyword>
<evidence type="ECO:0000313" key="8">
    <source>
        <dbReference type="EMBL" id="AEV94363.1"/>
    </source>
</evidence>
<feature type="transmembrane region" description="Helical" evidence="6">
    <location>
        <begin position="311"/>
        <end position="329"/>
    </location>
</feature>
<dbReference type="InterPro" id="IPR051449">
    <property type="entry name" value="ABC-2_transporter_component"/>
</dbReference>